<comment type="subunit">
    <text evidence="9">Component of the Sec protein translocase complex. Heterotrimer consisting of SecY, SecE and SecG subunits. The heterotrimers can form oligomers, although 1 heterotrimer is thought to be able to translocate proteins. Interacts with the ribosome. Interacts with SecDF, and other proteins may be involved. Interacts with SecA.</text>
</comment>
<evidence type="ECO:0000256" key="5">
    <source>
        <dbReference type="ARBA" id="ARBA00022927"/>
    </source>
</evidence>
<evidence type="ECO:0000256" key="7">
    <source>
        <dbReference type="ARBA" id="ARBA00023010"/>
    </source>
</evidence>
<organism evidence="11 12">
    <name type="scientific">Cellulomonas pakistanensis</name>
    <dbReference type="NCBI Taxonomy" id="992287"/>
    <lineage>
        <taxon>Bacteria</taxon>
        <taxon>Bacillati</taxon>
        <taxon>Actinomycetota</taxon>
        <taxon>Actinomycetes</taxon>
        <taxon>Micrococcales</taxon>
        <taxon>Cellulomonadaceae</taxon>
        <taxon>Cellulomonas</taxon>
    </lineage>
</organism>
<comment type="subcellular location">
    <subcellularLocation>
        <location evidence="9">Cell membrane</location>
        <topology evidence="9">Single-pass membrane protein</topology>
    </subcellularLocation>
    <subcellularLocation>
        <location evidence="1">Membrane</location>
    </subcellularLocation>
</comment>
<evidence type="ECO:0000256" key="6">
    <source>
        <dbReference type="ARBA" id="ARBA00022989"/>
    </source>
</evidence>
<evidence type="ECO:0000256" key="3">
    <source>
        <dbReference type="ARBA" id="ARBA00022475"/>
    </source>
</evidence>
<dbReference type="Pfam" id="PF00584">
    <property type="entry name" value="SecE"/>
    <property type="match status" value="1"/>
</dbReference>
<feature type="transmembrane region" description="Helical" evidence="9">
    <location>
        <begin position="59"/>
        <end position="80"/>
    </location>
</feature>
<evidence type="ECO:0000256" key="2">
    <source>
        <dbReference type="ARBA" id="ARBA00022448"/>
    </source>
</evidence>
<evidence type="ECO:0000256" key="1">
    <source>
        <dbReference type="ARBA" id="ARBA00004370"/>
    </source>
</evidence>
<evidence type="ECO:0000313" key="12">
    <source>
        <dbReference type="Proteomes" id="UP000642125"/>
    </source>
</evidence>
<dbReference type="InterPro" id="IPR005807">
    <property type="entry name" value="SecE_bac"/>
</dbReference>
<comment type="function">
    <text evidence="9">Essential subunit of the Sec protein translocation channel SecYEG. Clamps together the 2 halves of SecY. May contact the channel plug during translocation.</text>
</comment>
<dbReference type="PANTHER" id="PTHR33910:SF1">
    <property type="entry name" value="PROTEIN TRANSLOCASE SUBUNIT SECE"/>
    <property type="match status" value="1"/>
</dbReference>
<keyword evidence="8 9" id="KW-0472">Membrane</keyword>
<comment type="similarity">
    <text evidence="9">Belongs to the SecE/SEC61-gamma family.</text>
</comment>
<keyword evidence="12" id="KW-1185">Reference proteome</keyword>
<accession>A0A919U5U5</accession>
<dbReference type="Gene3D" id="1.20.5.1030">
    <property type="entry name" value="Preprotein translocase secy subunit"/>
    <property type="match status" value="1"/>
</dbReference>
<keyword evidence="7 9" id="KW-0811">Translocation</keyword>
<reference evidence="11" key="1">
    <citation type="submission" date="2021-01" db="EMBL/GenBank/DDBJ databases">
        <title>Whole genome shotgun sequence of Cellulomonas pakistanensis NBRC 110800.</title>
        <authorList>
            <person name="Komaki H."/>
            <person name="Tamura T."/>
        </authorList>
    </citation>
    <scope>NUCLEOTIDE SEQUENCE</scope>
    <source>
        <strain evidence="11">NBRC 110800</strain>
    </source>
</reference>
<sequence>MSDSAPVAASDAGEPAERTGGKKSARPEKKRGLFARIALFVRQVVAELKKVVRPTRSELVTYTGVVLVFVVVVMAFVTLVDFGVGRATFWIFGG</sequence>
<keyword evidence="4 9" id="KW-0812">Transmembrane</keyword>
<dbReference type="GO" id="GO:0065002">
    <property type="term" value="P:intracellular protein transmembrane transport"/>
    <property type="evidence" value="ECO:0007669"/>
    <property type="project" value="UniProtKB-UniRule"/>
</dbReference>
<evidence type="ECO:0000256" key="9">
    <source>
        <dbReference type="HAMAP-Rule" id="MF_00422"/>
    </source>
</evidence>
<gene>
    <name evidence="9 11" type="primary">secE</name>
    <name evidence="11" type="ORF">Cpa01nite_07480</name>
</gene>
<feature type="region of interest" description="Disordered" evidence="10">
    <location>
        <begin position="1"/>
        <end position="28"/>
    </location>
</feature>
<dbReference type="RefSeq" id="WP_203667424.1">
    <property type="nucleotide sequence ID" value="NZ_BONO01000004.1"/>
</dbReference>
<keyword evidence="5 9" id="KW-0653">Protein transport</keyword>
<dbReference type="InterPro" id="IPR001901">
    <property type="entry name" value="Translocase_SecE/Sec61-g"/>
</dbReference>
<evidence type="ECO:0000256" key="10">
    <source>
        <dbReference type="SAM" id="MobiDB-lite"/>
    </source>
</evidence>
<comment type="caution">
    <text evidence="11">The sequence shown here is derived from an EMBL/GenBank/DDBJ whole genome shotgun (WGS) entry which is preliminary data.</text>
</comment>
<dbReference type="PANTHER" id="PTHR33910">
    <property type="entry name" value="PROTEIN TRANSLOCASE SUBUNIT SECE"/>
    <property type="match status" value="1"/>
</dbReference>
<dbReference type="AlphaFoldDB" id="A0A919U5U5"/>
<dbReference type="GO" id="GO:0006605">
    <property type="term" value="P:protein targeting"/>
    <property type="evidence" value="ECO:0007669"/>
    <property type="project" value="UniProtKB-UniRule"/>
</dbReference>
<feature type="compositionally biased region" description="Basic and acidic residues" evidence="10">
    <location>
        <begin position="15"/>
        <end position="28"/>
    </location>
</feature>
<dbReference type="EMBL" id="BONO01000004">
    <property type="protein sequence ID" value="GIG35367.1"/>
    <property type="molecule type" value="Genomic_DNA"/>
</dbReference>
<evidence type="ECO:0000313" key="11">
    <source>
        <dbReference type="EMBL" id="GIG35367.1"/>
    </source>
</evidence>
<dbReference type="GO" id="GO:0005886">
    <property type="term" value="C:plasma membrane"/>
    <property type="evidence" value="ECO:0007669"/>
    <property type="project" value="UniProtKB-SubCell"/>
</dbReference>
<dbReference type="GO" id="GO:0008320">
    <property type="term" value="F:protein transmembrane transporter activity"/>
    <property type="evidence" value="ECO:0007669"/>
    <property type="project" value="UniProtKB-UniRule"/>
</dbReference>
<keyword evidence="3 9" id="KW-1003">Cell membrane</keyword>
<name>A0A919U5U5_9CELL</name>
<dbReference type="GO" id="GO:0009306">
    <property type="term" value="P:protein secretion"/>
    <property type="evidence" value="ECO:0007669"/>
    <property type="project" value="UniProtKB-UniRule"/>
</dbReference>
<evidence type="ECO:0000256" key="4">
    <source>
        <dbReference type="ARBA" id="ARBA00022692"/>
    </source>
</evidence>
<dbReference type="Proteomes" id="UP000642125">
    <property type="component" value="Unassembled WGS sequence"/>
</dbReference>
<dbReference type="HAMAP" id="MF_00422">
    <property type="entry name" value="SecE"/>
    <property type="match status" value="1"/>
</dbReference>
<dbReference type="NCBIfam" id="TIGR00964">
    <property type="entry name" value="secE_bact"/>
    <property type="match status" value="1"/>
</dbReference>
<dbReference type="GO" id="GO:0043952">
    <property type="term" value="P:protein transport by the Sec complex"/>
    <property type="evidence" value="ECO:0007669"/>
    <property type="project" value="UniProtKB-UniRule"/>
</dbReference>
<dbReference type="InterPro" id="IPR038379">
    <property type="entry name" value="SecE_sf"/>
</dbReference>
<keyword evidence="6 9" id="KW-1133">Transmembrane helix</keyword>
<proteinExistence type="inferred from homology"/>
<evidence type="ECO:0000256" key="8">
    <source>
        <dbReference type="ARBA" id="ARBA00023136"/>
    </source>
</evidence>
<keyword evidence="2 9" id="KW-0813">Transport</keyword>
<protein>
    <recommendedName>
        <fullName evidence="9">Protein translocase subunit SecE</fullName>
    </recommendedName>
</protein>